<dbReference type="OrthoDB" id="567086at2759"/>
<dbReference type="CDD" id="cd01673">
    <property type="entry name" value="dNK"/>
    <property type="match status" value="1"/>
</dbReference>
<dbReference type="Pfam" id="PF01712">
    <property type="entry name" value="dNK"/>
    <property type="match status" value="1"/>
</dbReference>
<feature type="binding site" evidence="3">
    <location>
        <begin position="25"/>
        <end position="33"/>
    </location>
    <ligand>
        <name>ATP</name>
        <dbReference type="ChEBI" id="CHEBI:30616"/>
    </ligand>
</feature>
<keyword evidence="3" id="KW-0067">ATP-binding</keyword>
<evidence type="ECO:0000256" key="3">
    <source>
        <dbReference type="PIRSR" id="PIRSR000705-3"/>
    </source>
</evidence>
<dbReference type="InterPro" id="IPR002624">
    <property type="entry name" value="DCK/DGK"/>
</dbReference>
<reference evidence="5" key="1">
    <citation type="submission" date="2017-05" db="UniProtKB">
        <authorList>
            <consortium name="EnsemblMetazoa"/>
        </authorList>
    </citation>
    <scope>IDENTIFICATION</scope>
</reference>
<dbReference type="InterPro" id="IPR031314">
    <property type="entry name" value="DNK_dom"/>
</dbReference>
<feature type="domain" description="Deoxynucleoside kinase" evidence="4">
    <location>
        <begin position="22"/>
        <end position="216"/>
    </location>
</feature>
<protein>
    <recommendedName>
        <fullName evidence="4">Deoxynucleoside kinase domain-containing protein</fullName>
    </recommendedName>
</protein>
<dbReference type="Gene3D" id="3.40.50.300">
    <property type="entry name" value="P-loop containing nucleotide triphosphate hydrolases"/>
    <property type="match status" value="1"/>
</dbReference>
<dbReference type="PANTHER" id="PTHR10513">
    <property type="entry name" value="DEOXYNUCLEOSIDE KINASE"/>
    <property type="match status" value="1"/>
</dbReference>
<dbReference type="SUPFAM" id="SSF52540">
    <property type="entry name" value="P-loop containing nucleoside triphosphate hydrolases"/>
    <property type="match status" value="1"/>
</dbReference>
<dbReference type="AlphaFoldDB" id="A0A1X7VMT7"/>
<evidence type="ECO:0000256" key="1">
    <source>
        <dbReference type="ARBA" id="ARBA00007420"/>
    </source>
</evidence>
<dbReference type="InterPro" id="IPR050566">
    <property type="entry name" value="Deoxyribonucleoside_kinase"/>
</dbReference>
<keyword evidence="3" id="KW-0547">Nucleotide-binding</keyword>
<feature type="binding site" evidence="3">
    <location>
        <begin position="160"/>
        <end position="164"/>
    </location>
    <ligand>
        <name>ATP</name>
        <dbReference type="ChEBI" id="CHEBI:30616"/>
    </ligand>
</feature>
<name>A0A1X7VMT7_AMPQE</name>
<feature type="active site" description="Proton acceptor" evidence="2">
    <location>
        <position position="101"/>
    </location>
</feature>
<evidence type="ECO:0000256" key="2">
    <source>
        <dbReference type="PIRSR" id="PIRSR000705-1"/>
    </source>
</evidence>
<accession>A0A1X7VMT7</accession>
<evidence type="ECO:0000313" key="5">
    <source>
        <dbReference type="EnsemblMetazoa" id="Aqu2.1.41382_001"/>
    </source>
</evidence>
<dbReference type="STRING" id="400682.A0A1X7VMT7"/>
<dbReference type="PIRSF" id="PIRSF000705">
    <property type="entry name" value="DNK"/>
    <property type="match status" value="1"/>
</dbReference>
<dbReference type="GO" id="GO:0019136">
    <property type="term" value="F:deoxynucleoside kinase activity"/>
    <property type="evidence" value="ECO:0007669"/>
    <property type="project" value="InterPro"/>
</dbReference>
<dbReference type="GO" id="GO:0005739">
    <property type="term" value="C:mitochondrion"/>
    <property type="evidence" value="ECO:0007669"/>
    <property type="project" value="TreeGrafter"/>
</dbReference>
<dbReference type="OMA" id="MLDMHRR"/>
<evidence type="ECO:0000259" key="4">
    <source>
        <dbReference type="Pfam" id="PF01712"/>
    </source>
</evidence>
<sequence>MIGSYVSSKSSRKGSGRKLRVAVEGNIASGKSTLLKKLSQLHDVEVLIEPVDKWRDIGGSNLIGRMYQDPKRWSYLFQSYVLLTMMELHHKETASPVCMLERSIFSARFCFIENLHNNGILDDAEYSCYCKWFEYIMKTNPPHLDLIVYIRASPEVCYKRLQERGRQEESPVQLSYLESLHECYEEWLGDKAHHQWHGNTPVLVINGDDDISKDKMIYANHSTKIMSSLLPQPPSTVLREKN</sequence>
<dbReference type="EnsemblMetazoa" id="Aqu2.1.41382_001">
    <property type="protein sequence ID" value="Aqu2.1.41382_001"/>
    <property type="gene ID" value="Aqu2.1.41382"/>
</dbReference>
<dbReference type="InterPro" id="IPR027417">
    <property type="entry name" value="P-loop_NTPase"/>
</dbReference>
<dbReference type="InParanoid" id="A0A1X7VMT7"/>
<proteinExistence type="inferred from homology"/>
<organism evidence="5">
    <name type="scientific">Amphimedon queenslandica</name>
    <name type="common">Sponge</name>
    <dbReference type="NCBI Taxonomy" id="400682"/>
    <lineage>
        <taxon>Eukaryota</taxon>
        <taxon>Metazoa</taxon>
        <taxon>Porifera</taxon>
        <taxon>Demospongiae</taxon>
        <taxon>Heteroscleromorpha</taxon>
        <taxon>Haplosclerida</taxon>
        <taxon>Niphatidae</taxon>
        <taxon>Amphimedon</taxon>
    </lineage>
</organism>
<dbReference type="PANTHER" id="PTHR10513:SF24">
    <property type="entry name" value="THYMIDINE KINASE 2, MITOCHONDRIAL"/>
    <property type="match status" value="1"/>
</dbReference>
<comment type="similarity">
    <text evidence="1">Belongs to the DCK/DGK family.</text>
</comment>
<dbReference type="GO" id="GO:0005524">
    <property type="term" value="F:ATP binding"/>
    <property type="evidence" value="ECO:0007669"/>
    <property type="project" value="UniProtKB-KW"/>
</dbReference>
<dbReference type="eggNOG" id="KOG4235">
    <property type="taxonomic scope" value="Eukaryota"/>
</dbReference>
<dbReference type="FunFam" id="3.40.50.300:FF:001571">
    <property type="entry name" value="Deoxynucleoside kinase"/>
    <property type="match status" value="1"/>
</dbReference>